<proteinExistence type="predicted"/>
<dbReference type="EMBL" id="LHQQ01000225">
    <property type="protein sequence ID" value="KOS38970.1"/>
    <property type="molecule type" value="Genomic_DNA"/>
</dbReference>
<reference evidence="1 2" key="1">
    <citation type="submission" date="2015-08" db="EMBL/GenBank/DDBJ databases">
        <title>Genome sequencing of Penicillium nordicum.</title>
        <authorList>
            <person name="Nguyen H.D."/>
            <person name="Seifert K.A."/>
        </authorList>
    </citation>
    <scope>NUCLEOTIDE SEQUENCE [LARGE SCALE GENOMIC DNA]</scope>
    <source>
        <strain evidence="1 2">DAOMC 185683</strain>
    </source>
</reference>
<organism evidence="1 2">
    <name type="scientific">Penicillium nordicum</name>
    <dbReference type="NCBI Taxonomy" id="229535"/>
    <lineage>
        <taxon>Eukaryota</taxon>
        <taxon>Fungi</taxon>
        <taxon>Dikarya</taxon>
        <taxon>Ascomycota</taxon>
        <taxon>Pezizomycotina</taxon>
        <taxon>Eurotiomycetes</taxon>
        <taxon>Eurotiomycetidae</taxon>
        <taxon>Eurotiales</taxon>
        <taxon>Aspergillaceae</taxon>
        <taxon>Penicillium</taxon>
    </lineage>
</organism>
<name>A0A0M8P2A7_9EURO</name>
<comment type="caution">
    <text evidence="1">The sequence shown here is derived from an EMBL/GenBank/DDBJ whole genome shotgun (WGS) entry which is preliminary data.</text>
</comment>
<evidence type="ECO:0000313" key="1">
    <source>
        <dbReference type="EMBL" id="KOS38970.1"/>
    </source>
</evidence>
<gene>
    <name evidence="1" type="ORF">ACN38_g10205</name>
</gene>
<dbReference type="AlphaFoldDB" id="A0A0M8P2A7"/>
<evidence type="ECO:0000313" key="2">
    <source>
        <dbReference type="Proteomes" id="UP000037696"/>
    </source>
</evidence>
<dbReference type="Proteomes" id="UP000037696">
    <property type="component" value="Unassembled WGS sequence"/>
</dbReference>
<sequence>MSAVQLLPSLHLETHISESQSLTKTSDAFEDGILDIYLYTNPGLLKSFGLHEMDSDIIPPHLRQLKQE</sequence>
<accession>A0A0M8P2A7</accession>
<protein>
    <submittedName>
        <fullName evidence="1">Uncharacterized protein</fullName>
    </submittedName>
</protein>
<keyword evidence="2" id="KW-1185">Reference proteome</keyword>